<feature type="compositionally biased region" description="Basic and acidic residues" evidence="1">
    <location>
        <begin position="105"/>
        <end position="122"/>
    </location>
</feature>
<feature type="region of interest" description="Disordered" evidence="1">
    <location>
        <begin position="105"/>
        <end position="124"/>
    </location>
</feature>
<accession>A0A1D7VMA3</accession>
<name>A0A1D7VMA3_9ACTN</name>
<keyword evidence="3" id="KW-1185">Reference proteome</keyword>
<sequence length="138" mass="15215">MRKGHQLRRLVVGEDVWLWSVRHRHTPGPEQGPGRGRPECREVLSLHHGATRATVRIVFRERPGRIVAGAYLPGGSVAARERGMLNLHEPGVVRRFLDALPDGVRDAARGDGPRPSASRETELDGWPLFDALTAADHG</sequence>
<dbReference type="AlphaFoldDB" id="A0A1D7VMA3"/>
<evidence type="ECO:0000256" key="1">
    <source>
        <dbReference type="SAM" id="MobiDB-lite"/>
    </source>
</evidence>
<organism evidence="2 3">
    <name type="scientific">Streptomyces lydicus</name>
    <dbReference type="NCBI Taxonomy" id="47763"/>
    <lineage>
        <taxon>Bacteria</taxon>
        <taxon>Bacillati</taxon>
        <taxon>Actinomycetota</taxon>
        <taxon>Actinomycetes</taxon>
        <taxon>Kitasatosporales</taxon>
        <taxon>Streptomycetaceae</taxon>
        <taxon>Streptomyces</taxon>
    </lineage>
</organism>
<dbReference type="EMBL" id="CP017157">
    <property type="protein sequence ID" value="AOP47870.1"/>
    <property type="molecule type" value="Genomic_DNA"/>
</dbReference>
<dbReference type="OrthoDB" id="4547174at2"/>
<dbReference type="Proteomes" id="UP000094094">
    <property type="component" value="Chromosome"/>
</dbReference>
<evidence type="ECO:0000313" key="3">
    <source>
        <dbReference type="Proteomes" id="UP000094094"/>
    </source>
</evidence>
<reference evidence="2 3" key="1">
    <citation type="submission" date="2016-09" db="EMBL/GenBank/DDBJ databases">
        <title>Complete genome sequencing of Streptomyces lydicus 103 and metabolic pathways analysis of antibiotic biosynthesis.</title>
        <authorList>
            <person name="Jia N."/>
            <person name="Ding M.-Z."/>
            <person name="Gao F."/>
            <person name="Yuan Y.-J."/>
        </authorList>
    </citation>
    <scope>NUCLEOTIDE SEQUENCE [LARGE SCALE GENOMIC DNA]</scope>
    <source>
        <strain evidence="2 3">103</strain>
    </source>
</reference>
<evidence type="ECO:0000313" key="2">
    <source>
        <dbReference type="EMBL" id="AOP47870.1"/>
    </source>
</evidence>
<gene>
    <name evidence="2" type="ORF">SL103_17910</name>
</gene>
<proteinExistence type="predicted"/>
<protein>
    <submittedName>
        <fullName evidence="2">Uncharacterized protein</fullName>
    </submittedName>
</protein>
<dbReference type="KEGG" id="slc:SL103_17910"/>
<dbReference type="RefSeq" id="WP_069570013.1">
    <property type="nucleotide sequence ID" value="NZ_CP017157.1"/>
</dbReference>